<evidence type="ECO:0000256" key="1">
    <source>
        <dbReference type="ARBA" id="ARBA00004643"/>
    </source>
</evidence>
<evidence type="ECO:0000256" key="3">
    <source>
        <dbReference type="ARBA" id="ARBA00010345"/>
    </source>
</evidence>
<comment type="pathway">
    <text evidence="2 11">Glycolipid biosynthesis; glycosylphosphatidylinositol-anchor biosynthesis.</text>
</comment>
<name>A0A6H0XVU1_9PEZI</name>
<comment type="similarity">
    <text evidence="3 11">Belongs to the PIGX family.</text>
</comment>
<dbReference type="GO" id="GO:0006506">
    <property type="term" value="P:GPI anchor biosynthetic process"/>
    <property type="evidence" value="ECO:0007669"/>
    <property type="project" value="UniProtKB-UniPathway"/>
</dbReference>
<keyword evidence="9 11" id="KW-0472">Membrane</keyword>
<feature type="transmembrane region" description="Helical" evidence="11">
    <location>
        <begin position="491"/>
        <end position="511"/>
    </location>
</feature>
<dbReference type="SMART" id="SM00780">
    <property type="entry name" value="PIG-X"/>
    <property type="match status" value="1"/>
</dbReference>
<keyword evidence="5 11" id="KW-0337">GPI-anchor biosynthesis</keyword>
<sequence>MIFERTEVPSSPSSMKQRFTFLLPEGSFIDIKNINVADGIFNFTNPPGYAGVERRTTLSLSELPKTLRSHLKYIHELHLRWIRTTEYPHLVPLVSRQPPGLHVFFTPRVGSNGDEICSSLRWLLNDDVKCETTAESFNRPAILSDRFATSATYQFFQQQPSLDGLVEHLTKFCGDLPNDHLISCQTHIKTISTATEVNLDFDAISHALVITAIWPQEARGSKTSIAGLSEEASVHAHGRLDANEHDGTIEIGVLSAEQADEREELKLGGYLVVLGEDKKPSATLFSFPSRHHPLPAHDKTVYKAAFIQPTGLHPKLSVTFLSQRPKPPHETCALHAYLTLPSALFLDRYQLSEPELLASHNLRALRALSGAEDLEAPDWAIKQWGSASLFELVRPDTTRDTWEALIPLHLRYLQTHSNLSSRQLETSWPIVFWACEAEEGLKMNTNPFDRVNLGYDGLFGPKTMFYHIPPAQSDLTSTLIVPTLHPETASWLAPSTLAVVLAGLLWVLWSLARPLKRNIRVVKTD</sequence>
<evidence type="ECO:0000256" key="11">
    <source>
        <dbReference type="RuleBase" id="RU366056"/>
    </source>
</evidence>
<dbReference type="AlphaFoldDB" id="A0A6H0XVU1"/>
<comment type="subcellular location">
    <subcellularLocation>
        <location evidence="11">Endoplasmic reticulum membrane</location>
        <topology evidence="11">Single-pass membrane protein</topology>
    </subcellularLocation>
    <subcellularLocation>
        <location evidence="1">Endoplasmic reticulum membrane</location>
        <topology evidence="1">Single-pass type III membrane protein</topology>
    </subcellularLocation>
</comment>
<keyword evidence="8 11" id="KW-1133">Transmembrane helix</keyword>
<evidence type="ECO:0000256" key="6">
    <source>
        <dbReference type="ARBA" id="ARBA00022692"/>
    </source>
</evidence>
<keyword evidence="7 11" id="KW-0256">Endoplasmic reticulum</keyword>
<dbReference type="Proteomes" id="UP000503462">
    <property type="component" value="Chromosome 3"/>
</dbReference>
<evidence type="ECO:0000256" key="2">
    <source>
        <dbReference type="ARBA" id="ARBA00004687"/>
    </source>
</evidence>
<dbReference type="GO" id="GO:1990529">
    <property type="term" value="C:glycosylphosphatidylinositol-mannosyltransferase I complex"/>
    <property type="evidence" value="ECO:0007669"/>
    <property type="project" value="TreeGrafter"/>
</dbReference>
<evidence type="ECO:0000256" key="9">
    <source>
        <dbReference type="ARBA" id="ARBA00023136"/>
    </source>
</evidence>
<evidence type="ECO:0000256" key="5">
    <source>
        <dbReference type="ARBA" id="ARBA00022502"/>
    </source>
</evidence>
<protein>
    <recommendedName>
        <fullName evidence="4 11">Protein PBN1</fullName>
    </recommendedName>
</protein>
<organism evidence="12 13">
    <name type="scientific">Peltaster fructicola</name>
    <dbReference type="NCBI Taxonomy" id="286661"/>
    <lineage>
        <taxon>Eukaryota</taxon>
        <taxon>Fungi</taxon>
        <taxon>Dikarya</taxon>
        <taxon>Ascomycota</taxon>
        <taxon>Pezizomycotina</taxon>
        <taxon>Dothideomycetes</taxon>
        <taxon>Dothideomycetes incertae sedis</taxon>
        <taxon>Peltaster</taxon>
    </lineage>
</organism>
<dbReference type="GO" id="GO:0005789">
    <property type="term" value="C:endoplasmic reticulum membrane"/>
    <property type="evidence" value="ECO:0007669"/>
    <property type="project" value="UniProtKB-SubCell"/>
</dbReference>
<evidence type="ECO:0000256" key="8">
    <source>
        <dbReference type="ARBA" id="ARBA00022989"/>
    </source>
</evidence>
<dbReference type="EMBL" id="CP051141">
    <property type="protein sequence ID" value="QIW98774.1"/>
    <property type="molecule type" value="Genomic_DNA"/>
</dbReference>
<keyword evidence="13" id="KW-1185">Reference proteome</keyword>
<comment type="function">
    <text evidence="11">Required for proper folding and/or the stability of a subset of proteins in the endoplasmic reticulum. Component of glycosylphosphatidylinositol-mannosyltransferase 1 which transfers the first of the 4 mannoses in the GPI-anchor precursors during GPI-anchor biosynthesis. Probably acts by stabilizing the mannosyltransferase GPI14.</text>
</comment>
<evidence type="ECO:0000313" key="13">
    <source>
        <dbReference type="Proteomes" id="UP000503462"/>
    </source>
</evidence>
<keyword evidence="6 11" id="KW-0812">Transmembrane</keyword>
<keyword evidence="10" id="KW-0325">Glycoprotein</keyword>
<dbReference type="InterPro" id="IPR042322">
    <property type="entry name" value="Pbn1"/>
</dbReference>
<evidence type="ECO:0000313" key="12">
    <source>
        <dbReference type="EMBL" id="QIW98774.1"/>
    </source>
</evidence>
<reference evidence="12 13" key="1">
    <citation type="journal article" date="2016" name="Sci. Rep.">
        <title>Peltaster fructicola genome reveals evolution from an invasive phytopathogen to an ectophytic parasite.</title>
        <authorList>
            <person name="Xu C."/>
            <person name="Chen H."/>
            <person name="Gleason M.L."/>
            <person name="Xu J.R."/>
            <person name="Liu H."/>
            <person name="Zhang R."/>
            <person name="Sun G."/>
        </authorList>
    </citation>
    <scope>NUCLEOTIDE SEQUENCE [LARGE SCALE GENOMIC DNA]</scope>
    <source>
        <strain evidence="12 13">LNHT1506</strain>
    </source>
</reference>
<evidence type="ECO:0000256" key="4">
    <source>
        <dbReference type="ARBA" id="ARBA00020410"/>
    </source>
</evidence>
<evidence type="ECO:0000256" key="10">
    <source>
        <dbReference type="ARBA" id="ARBA00023180"/>
    </source>
</evidence>
<dbReference type="OrthoDB" id="5546453at2759"/>
<dbReference type="PANTHER" id="PTHR28533">
    <property type="entry name" value="PROTEIN PBN1"/>
    <property type="match status" value="1"/>
</dbReference>
<evidence type="ECO:0000256" key="7">
    <source>
        <dbReference type="ARBA" id="ARBA00022824"/>
    </source>
</evidence>
<accession>A0A6H0XVU1</accession>
<dbReference type="UniPathway" id="UPA00196"/>
<proteinExistence type="inferred from homology"/>
<dbReference type="PANTHER" id="PTHR28533:SF1">
    <property type="entry name" value="PROTEIN PBN1"/>
    <property type="match status" value="1"/>
</dbReference>
<gene>
    <name evidence="12" type="ORF">AMS68_004292</name>
</gene>
<dbReference type="Pfam" id="PF08320">
    <property type="entry name" value="PIG-X"/>
    <property type="match status" value="1"/>
</dbReference>
<dbReference type="InterPro" id="IPR013233">
    <property type="entry name" value="PIG-X/PBN1"/>
</dbReference>
<dbReference type="GO" id="GO:0000030">
    <property type="term" value="F:mannosyltransferase activity"/>
    <property type="evidence" value="ECO:0007669"/>
    <property type="project" value="TreeGrafter"/>
</dbReference>